<keyword evidence="1" id="KW-0812">Transmembrane</keyword>
<dbReference type="Proteomes" id="UP000285190">
    <property type="component" value="Unassembled WGS sequence"/>
</dbReference>
<comment type="caution">
    <text evidence="2">The sequence shown here is derived from an EMBL/GenBank/DDBJ whole genome shotgun (WGS) entry which is preliminary data.</text>
</comment>
<name>A0A418X6P5_9BURK</name>
<evidence type="ECO:0000256" key="1">
    <source>
        <dbReference type="SAM" id="Phobius"/>
    </source>
</evidence>
<sequence>MQLYQPQNTVSGPTYSTGFKSVATVICTILAAYGASVVLRFPLMQFGFGLAVSLACAALLLAISCYWFLRSTTTIDDKGIRQTGMHNKQVEWRNVSAAKLIGIPFMSWLFPPRLVVRTGNSIATFNGGTREMLIEFTKIALAFNTKR</sequence>
<protein>
    <submittedName>
        <fullName evidence="2">Uncharacterized protein</fullName>
    </submittedName>
</protein>
<dbReference type="AlphaFoldDB" id="A0A418X6P5"/>
<dbReference type="OrthoDB" id="8703931at2"/>
<keyword evidence="1" id="KW-0472">Membrane</keyword>
<gene>
    <name evidence="2" type="ORF">D3870_17210</name>
</gene>
<feature type="transmembrane region" description="Helical" evidence="1">
    <location>
        <begin position="21"/>
        <end position="41"/>
    </location>
</feature>
<evidence type="ECO:0000313" key="3">
    <source>
        <dbReference type="Proteomes" id="UP000285190"/>
    </source>
</evidence>
<dbReference type="EMBL" id="QYUN01000002">
    <property type="protein sequence ID" value="RJG08157.1"/>
    <property type="molecule type" value="Genomic_DNA"/>
</dbReference>
<reference evidence="2 3" key="1">
    <citation type="submission" date="2018-09" db="EMBL/GenBank/DDBJ databases">
        <authorList>
            <person name="Zhu H."/>
        </authorList>
    </citation>
    <scope>NUCLEOTIDE SEQUENCE [LARGE SCALE GENOMIC DNA]</scope>
    <source>
        <strain evidence="2 3">K2R10-39</strain>
    </source>
</reference>
<dbReference type="RefSeq" id="WP_119741006.1">
    <property type="nucleotide sequence ID" value="NZ_QYUN01000002.1"/>
</dbReference>
<feature type="transmembrane region" description="Helical" evidence="1">
    <location>
        <begin position="47"/>
        <end position="69"/>
    </location>
</feature>
<keyword evidence="3" id="KW-1185">Reference proteome</keyword>
<proteinExistence type="predicted"/>
<keyword evidence="1" id="KW-1133">Transmembrane helix</keyword>
<accession>A0A418X6P5</accession>
<organism evidence="2 3">
    <name type="scientific">Noviherbaspirillum cavernae</name>
    <dbReference type="NCBI Taxonomy" id="2320862"/>
    <lineage>
        <taxon>Bacteria</taxon>
        <taxon>Pseudomonadati</taxon>
        <taxon>Pseudomonadota</taxon>
        <taxon>Betaproteobacteria</taxon>
        <taxon>Burkholderiales</taxon>
        <taxon>Oxalobacteraceae</taxon>
        <taxon>Noviherbaspirillum</taxon>
    </lineage>
</organism>
<evidence type="ECO:0000313" key="2">
    <source>
        <dbReference type="EMBL" id="RJG08157.1"/>
    </source>
</evidence>